<sequence length="300" mass="32882">MWFFVALAGHLMNAFVFLTDKAFVEKIFPNPRALAFISGISGVFTFALFPWFLTGGPPDAIAASVISGVVSVIALVFFFTAVGRDEISRVVPAIGSLTPLWTFLLSWYFLGERLSGNMLAAFLFLVLGGVVIAFRSFSSVFQRKEISLFILEILVGFLFAVGFVSQKYGFNGLDDMSSFLWARTGGVFAALPLLWFSSVRAHLRFSAIRAGGARKGALYAVSRIFAGISPLVITVAISFGSATLVNALQGIQYVFLYLLAVLFSRRFPGIFKEELEHSVIFQKAIALILIFSGIFLASWQ</sequence>
<gene>
    <name evidence="3" type="ORF">A2847_01785</name>
</gene>
<reference evidence="3 4" key="1">
    <citation type="journal article" date="2016" name="Nat. Commun.">
        <title>Thousands of microbial genomes shed light on interconnected biogeochemical processes in an aquifer system.</title>
        <authorList>
            <person name="Anantharaman K."/>
            <person name="Brown C.T."/>
            <person name="Hug L.A."/>
            <person name="Sharon I."/>
            <person name="Castelle C.J."/>
            <person name="Probst A.J."/>
            <person name="Thomas B.C."/>
            <person name="Singh A."/>
            <person name="Wilkins M.J."/>
            <person name="Karaoz U."/>
            <person name="Brodie E.L."/>
            <person name="Williams K.H."/>
            <person name="Hubbard S.S."/>
            <person name="Banfield J.F."/>
        </authorList>
    </citation>
    <scope>NUCLEOTIDE SEQUENCE [LARGE SCALE GENOMIC DNA]</scope>
</reference>
<feature type="transmembrane region" description="Helical" evidence="1">
    <location>
        <begin position="251"/>
        <end position="268"/>
    </location>
</feature>
<protein>
    <recommendedName>
        <fullName evidence="2">EamA domain-containing protein</fullName>
    </recommendedName>
</protein>
<feature type="transmembrane region" description="Helical" evidence="1">
    <location>
        <begin position="178"/>
        <end position="196"/>
    </location>
</feature>
<dbReference type="InterPro" id="IPR000620">
    <property type="entry name" value="EamA_dom"/>
</dbReference>
<dbReference type="Proteomes" id="UP000178574">
    <property type="component" value="Unassembled WGS sequence"/>
</dbReference>
<evidence type="ECO:0000256" key="1">
    <source>
        <dbReference type="SAM" id="Phobius"/>
    </source>
</evidence>
<feature type="transmembrane region" description="Helical" evidence="1">
    <location>
        <begin position="146"/>
        <end position="166"/>
    </location>
</feature>
<feature type="transmembrane region" description="Helical" evidence="1">
    <location>
        <begin position="280"/>
        <end position="299"/>
    </location>
</feature>
<keyword evidence="1" id="KW-1133">Transmembrane helix</keyword>
<dbReference type="SUPFAM" id="SSF103481">
    <property type="entry name" value="Multidrug resistance efflux transporter EmrE"/>
    <property type="match status" value="1"/>
</dbReference>
<accession>A0A1G2KDS1</accession>
<dbReference type="GO" id="GO:0016020">
    <property type="term" value="C:membrane"/>
    <property type="evidence" value="ECO:0007669"/>
    <property type="project" value="InterPro"/>
</dbReference>
<dbReference type="InterPro" id="IPR037185">
    <property type="entry name" value="EmrE-like"/>
</dbReference>
<comment type="caution">
    <text evidence="3">The sequence shown here is derived from an EMBL/GenBank/DDBJ whole genome shotgun (WGS) entry which is preliminary data.</text>
</comment>
<keyword evidence="1" id="KW-0472">Membrane</keyword>
<name>A0A1G2KDS1_9BACT</name>
<feature type="transmembrane region" description="Helical" evidence="1">
    <location>
        <begin position="217"/>
        <end position="239"/>
    </location>
</feature>
<feature type="transmembrane region" description="Helical" evidence="1">
    <location>
        <begin position="60"/>
        <end position="83"/>
    </location>
</feature>
<evidence type="ECO:0000313" key="4">
    <source>
        <dbReference type="Proteomes" id="UP000178574"/>
    </source>
</evidence>
<dbReference type="EMBL" id="MHQD01000009">
    <property type="protein sequence ID" value="OGZ96590.1"/>
    <property type="molecule type" value="Genomic_DNA"/>
</dbReference>
<dbReference type="Pfam" id="PF00892">
    <property type="entry name" value="EamA"/>
    <property type="match status" value="1"/>
</dbReference>
<feature type="transmembrane region" description="Helical" evidence="1">
    <location>
        <begin position="90"/>
        <end position="110"/>
    </location>
</feature>
<feature type="transmembrane region" description="Helical" evidence="1">
    <location>
        <begin position="116"/>
        <end position="134"/>
    </location>
</feature>
<feature type="transmembrane region" description="Helical" evidence="1">
    <location>
        <begin position="33"/>
        <end position="54"/>
    </location>
</feature>
<evidence type="ECO:0000259" key="2">
    <source>
        <dbReference type="Pfam" id="PF00892"/>
    </source>
</evidence>
<keyword evidence="1" id="KW-0812">Transmembrane</keyword>
<dbReference type="AlphaFoldDB" id="A0A1G2KDS1"/>
<feature type="domain" description="EamA" evidence="2">
    <location>
        <begin position="2"/>
        <end position="132"/>
    </location>
</feature>
<evidence type="ECO:0000313" key="3">
    <source>
        <dbReference type="EMBL" id="OGZ96590.1"/>
    </source>
</evidence>
<proteinExistence type="predicted"/>
<organism evidence="3 4">
    <name type="scientific">Candidatus Sungbacteria bacterium RIFCSPHIGHO2_01_FULL_50_25</name>
    <dbReference type="NCBI Taxonomy" id="1802265"/>
    <lineage>
        <taxon>Bacteria</taxon>
        <taxon>Candidatus Sungiibacteriota</taxon>
    </lineage>
</organism>